<dbReference type="GO" id="GO:0005665">
    <property type="term" value="C:RNA polymerase II, core complex"/>
    <property type="evidence" value="ECO:0007669"/>
    <property type="project" value="InterPro"/>
</dbReference>
<keyword evidence="4" id="KW-0539">Nucleus</keyword>
<evidence type="ECO:0000313" key="7">
    <source>
        <dbReference type="EMBL" id="TPX78446.1"/>
    </source>
</evidence>
<name>A0A507FTJ2_9FUNG</name>
<dbReference type="PANTHER" id="PTHR13946">
    <property type="entry name" value="DNA-DIRECTED RNA POLYMERASE I,II,III"/>
    <property type="match status" value="1"/>
</dbReference>
<dbReference type="OrthoDB" id="10248581at2759"/>
<comment type="similarity">
    <text evidence="5">Belongs to the archaeal Rpo11/eukaryotic RPB11/RPC19 RNA polymerase subunit family.</text>
</comment>
<dbReference type="Gene3D" id="3.30.1360.10">
    <property type="entry name" value="RNA polymerase, RBP11-like subunit"/>
    <property type="match status" value="1"/>
</dbReference>
<dbReference type="InterPro" id="IPR009025">
    <property type="entry name" value="RBP11-like_dimer"/>
</dbReference>
<dbReference type="InterPro" id="IPR008193">
    <property type="entry name" value="RNA_pol_Rpb11_13-16kDa_CS"/>
</dbReference>
<evidence type="ECO:0000256" key="3">
    <source>
        <dbReference type="ARBA" id="ARBA00023163"/>
    </source>
</evidence>
<dbReference type="GO" id="GO:0046983">
    <property type="term" value="F:protein dimerization activity"/>
    <property type="evidence" value="ECO:0007669"/>
    <property type="project" value="InterPro"/>
</dbReference>
<keyword evidence="2 7" id="KW-0240">DNA-directed RNA polymerase</keyword>
<keyword evidence="3" id="KW-0804">Transcription</keyword>
<keyword evidence="8" id="KW-1185">Reference proteome</keyword>
<organism evidence="7 8">
    <name type="scientific">Chytriomyces confervae</name>
    <dbReference type="NCBI Taxonomy" id="246404"/>
    <lineage>
        <taxon>Eukaryota</taxon>
        <taxon>Fungi</taxon>
        <taxon>Fungi incertae sedis</taxon>
        <taxon>Chytridiomycota</taxon>
        <taxon>Chytridiomycota incertae sedis</taxon>
        <taxon>Chytridiomycetes</taxon>
        <taxon>Chytridiales</taxon>
        <taxon>Chytriomycetaceae</taxon>
        <taxon>Chytriomyces</taxon>
    </lineage>
</organism>
<reference evidence="7 8" key="1">
    <citation type="journal article" date="2019" name="Sci. Rep.">
        <title>Comparative genomics of chytrid fungi reveal insights into the obligate biotrophic and pathogenic lifestyle of Synchytrium endobioticum.</title>
        <authorList>
            <person name="van de Vossenberg B.T.L.H."/>
            <person name="Warris S."/>
            <person name="Nguyen H.D.T."/>
            <person name="van Gent-Pelzer M.P.E."/>
            <person name="Joly D.L."/>
            <person name="van de Geest H.C."/>
            <person name="Bonants P.J.M."/>
            <person name="Smith D.S."/>
            <person name="Levesque C.A."/>
            <person name="van der Lee T.A.J."/>
        </authorList>
    </citation>
    <scope>NUCLEOTIDE SEQUENCE [LARGE SCALE GENOMIC DNA]</scope>
    <source>
        <strain evidence="7 8">CBS 675.73</strain>
    </source>
</reference>
<dbReference type="HAMAP" id="MF_00261">
    <property type="entry name" value="RNApol_arch_Rpo11"/>
    <property type="match status" value="1"/>
</dbReference>
<dbReference type="Proteomes" id="UP000320333">
    <property type="component" value="Unassembled WGS sequence"/>
</dbReference>
<dbReference type="PROSITE" id="PS01154">
    <property type="entry name" value="RNA_POL_L_13KD"/>
    <property type="match status" value="1"/>
</dbReference>
<sequence length="128" mass="14632">MNNNQPDRHELFLIPEGMSKVSMTKDSKIPNAATFTILKEDHTLANLLRAQLLKNPKVLFAGYKIPHPLEHTFVLKIQTTFETNPLEVLLIEMQTIIRDIMDLNKKFQNQLTLHGLEGGEFGGSRMDF</sequence>
<evidence type="ECO:0000313" key="8">
    <source>
        <dbReference type="Proteomes" id="UP000320333"/>
    </source>
</evidence>
<comment type="subcellular location">
    <subcellularLocation>
        <location evidence="1">Nucleus</location>
    </subcellularLocation>
</comment>
<protein>
    <submittedName>
        <fullName evidence="7">DNA-directed RNA polymerase</fullName>
    </submittedName>
</protein>
<dbReference type="InterPro" id="IPR036603">
    <property type="entry name" value="RBP11-like"/>
</dbReference>
<dbReference type="CDD" id="cd06926">
    <property type="entry name" value="RNAP_II_RPB11"/>
    <property type="match status" value="1"/>
</dbReference>
<dbReference type="AlphaFoldDB" id="A0A507FTJ2"/>
<dbReference type="PANTHER" id="PTHR13946:SF16">
    <property type="entry name" value="DNA-DIRECTED RNA POLYMERASE II SUBUNIT RPB11"/>
    <property type="match status" value="1"/>
</dbReference>
<proteinExistence type="inferred from homology"/>
<dbReference type="InterPro" id="IPR037685">
    <property type="entry name" value="RBP11"/>
</dbReference>
<dbReference type="GO" id="GO:0003899">
    <property type="term" value="F:DNA-directed RNA polymerase activity"/>
    <property type="evidence" value="ECO:0007669"/>
    <property type="project" value="InterPro"/>
</dbReference>
<dbReference type="InterPro" id="IPR022905">
    <property type="entry name" value="Rpo11-like"/>
</dbReference>
<dbReference type="GO" id="GO:0003677">
    <property type="term" value="F:DNA binding"/>
    <property type="evidence" value="ECO:0007669"/>
    <property type="project" value="InterPro"/>
</dbReference>
<gene>
    <name evidence="7" type="primary">CCO296</name>
    <name evidence="7" type="ORF">CcCBS67573_g00296</name>
</gene>
<evidence type="ECO:0000259" key="6">
    <source>
        <dbReference type="Pfam" id="PF13656"/>
    </source>
</evidence>
<dbReference type="STRING" id="246404.A0A507FTJ2"/>
<feature type="domain" description="DNA-directed RNA polymerase RBP11-like dimerisation" evidence="6">
    <location>
        <begin position="32"/>
        <end position="105"/>
    </location>
</feature>
<evidence type="ECO:0000256" key="1">
    <source>
        <dbReference type="ARBA" id="ARBA00004123"/>
    </source>
</evidence>
<dbReference type="EMBL" id="QEAP01000004">
    <property type="protein sequence ID" value="TPX78446.1"/>
    <property type="molecule type" value="Genomic_DNA"/>
</dbReference>
<evidence type="ECO:0000256" key="2">
    <source>
        <dbReference type="ARBA" id="ARBA00022478"/>
    </source>
</evidence>
<evidence type="ECO:0000256" key="4">
    <source>
        <dbReference type="ARBA" id="ARBA00023242"/>
    </source>
</evidence>
<dbReference type="Pfam" id="PF13656">
    <property type="entry name" value="RNA_pol_L_2"/>
    <property type="match status" value="1"/>
</dbReference>
<evidence type="ECO:0000256" key="5">
    <source>
        <dbReference type="ARBA" id="ARBA00025751"/>
    </source>
</evidence>
<dbReference type="GO" id="GO:0006366">
    <property type="term" value="P:transcription by RNA polymerase II"/>
    <property type="evidence" value="ECO:0007669"/>
    <property type="project" value="InterPro"/>
</dbReference>
<accession>A0A507FTJ2</accession>
<comment type="caution">
    <text evidence="7">The sequence shown here is derived from an EMBL/GenBank/DDBJ whole genome shotgun (WGS) entry which is preliminary data.</text>
</comment>
<dbReference type="SUPFAM" id="SSF55257">
    <property type="entry name" value="RBP11-like subunits of RNA polymerase"/>
    <property type="match status" value="1"/>
</dbReference>